<dbReference type="EMBL" id="JAWJWE010000040">
    <property type="protein sequence ID" value="KAK6619442.1"/>
    <property type="molecule type" value="Genomic_DNA"/>
</dbReference>
<evidence type="ECO:0000313" key="1">
    <source>
        <dbReference type="EMBL" id="KAK6619442.1"/>
    </source>
</evidence>
<reference evidence="1 2" key="1">
    <citation type="submission" date="2023-10" db="EMBL/GenBank/DDBJ databases">
        <title>Genomes of two closely related lineages of the louse Polyplax serrata with different host specificities.</title>
        <authorList>
            <person name="Martinu J."/>
            <person name="Tarabai H."/>
            <person name="Stefka J."/>
            <person name="Hypsa V."/>
        </authorList>
    </citation>
    <scope>NUCLEOTIDE SEQUENCE [LARGE SCALE GENOMIC DNA]</scope>
    <source>
        <strain evidence="1">HR10_N</strain>
    </source>
</reference>
<evidence type="ECO:0000313" key="2">
    <source>
        <dbReference type="Proteomes" id="UP001372834"/>
    </source>
</evidence>
<sequence>MFPTHPRNYTRFYRGLTALEVRVLSLSSSWHLQWTSGYFILNSYAATVRKVWKADEADCAVHPFRRTPKAKYRKRKDRY</sequence>
<dbReference type="AlphaFoldDB" id="A0AAN8PD30"/>
<gene>
    <name evidence="1" type="ORF">RUM43_012199</name>
</gene>
<accession>A0AAN8PD30</accession>
<proteinExistence type="predicted"/>
<protein>
    <submittedName>
        <fullName evidence="1">Uncharacterized protein</fullName>
    </submittedName>
</protein>
<name>A0AAN8PD30_POLSC</name>
<comment type="caution">
    <text evidence="1">The sequence shown here is derived from an EMBL/GenBank/DDBJ whole genome shotgun (WGS) entry which is preliminary data.</text>
</comment>
<dbReference type="Proteomes" id="UP001372834">
    <property type="component" value="Unassembled WGS sequence"/>
</dbReference>
<organism evidence="1 2">
    <name type="scientific">Polyplax serrata</name>
    <name type="common">Common mouse louse</name>
    <dbReference type="NCBI Taxonomy" id="468196"/>
    <lineage>
        <taxon>Eukaryota</taxon>
        <taxon>Metazoa</taxon>
        <taxon>Ecdysozoa</taxon>
        <taxon>Arthropoda</taxon>
        <taxon>Hexapoda</taxon>
        <taxon>Insecta</taxon>
        <taxon>Pterygota</taxon>
        <taxon>Neoptera</taxon>
        <taxon>Paraneoptera</taxon>
        <taxon>Psocodea</taxon>
        <taxon>Troctomorpha</taxon>
        <taxon>Phthiraptera</taxon>
        <taxon>Anoplura</taxon>
        <taxon>Polyplacidae</taxon>
        <taxon>Polyplax</taxon>
    </lineage>
</organism>